<sequence>MNITPEWVSAIAAMIGAIGVLCAFGQLNASKHIAQLQFEDGLAKEYRELASQIPTKALLGQALDDEEYESAFGQLFRYIDLSNEQVCLRRRKRISADVWKEWSSGIQSNLAMPAFARAWQEIKQSTTSFSELRRLESETFATDPARWD</sequence>
<evidence type="ECO:0000256" key="1">
    <source>
        <dbReference type="SAM" id="Phobius"/>
    </source>
</evidence>
<dbReference type="Proteomes" id="UP001157167">
    <property type="component" value="Unassembled WGS sequence"/>
</dbReference>
<accession>A0ABQ6F9R8</accession>
<keyword evidence="1" id="KW-1133">Transmembrane helix</keyword>
<gene>
    <name evidence="2" type="ORF">GCM10007933_17740</name>
</gene>
<organism evidence="2 3">
    <name type="scientific">Zoogloea oryzae</name>
    <dbReference type="NCBI Taxonomy" id="310767"/>
    <lineage>
        <taxon>Bacteria</taxon>
        <taxon>Pseudomonadati</taxon>
        <taxon>Pseudomonadota</taxon>
        <taxon>Betaproteobacteria</taxon>
        <taxon>Rhodocyclales</taxon>
        <taxon>Zoogloeaceae</taxon>
        <taxon>Zoogloea</taxon>
    </lineage>
</organism>
<keyword evidence="1" id="KW-0812">Transmembrane</keyword>
<evidence type="ECO:0000313" key="2">
    <source>
        <dbReference type="EMBL" id="GLT22315.1"/>
    </source>
</evidence>
<evidence type="ECO:0000313" key="3">
    <source>
        <dbReference type="Proteomes" id="UP001157167"/>
    </source>
</evidence>
<comment type="caution">
    <text evidence="2">The sequence shown here is derived from an EMBL/GenBank/DDBJ whole genome shotgun (WGS) entry which is preliminary data.</text>
</comment>
<keyword evidence="1" id="KW-0472">Membrane</keyword>
<name>A0ABQ6F9R8_9RHOO</name>
<dbReference type="RefSeq" id="WP_284187632.1">
    <property type="nucleotide sequence ID" value="NZ_BSPX01000022.1"/>
</dbReference>
<evidence type="ECO:0008006" key="4">
    <source>
        <dbReference type="Google" id="ProtNLM"/>
    </source>
</evidence>
<proteinExistence type="predicted"/>
<dbReference type="EMBL" id="BSPX01000022">
    <property type="protein sequence ID" value="GLT22315.1"/>
    <property type="molecule type" value="Genomic_DNA"/>
</dbReference>
<feature type="transmembrane region" description="Helical" evidence="1">
    <location>
        <begin position="7"/>
        <end position="27"/>
    </location>
</feature>
<reference evidence="3" key="1">
    <citation type="journal article" date="2019" name="Int. J. Syst. Evol. Microbiol.">
        <title>The Global Catalogue of Microorganisms (GCM) 10K type strain sequencing project: providing services to taxonomists for standard genome sequencing and annotation.</title>
        <authorList>
            <consortium name="The Broad Institute Genomics Platform"/>
            <consortium name="The Broad Institute Genome Sequencing Center for Infectious Disease"/>
            <person name="Wu L."/>
            <person name="Ma J."/>
        </authorList>
    </citation>
    <scope>NUCLEOTIDE SEQUENCE [LARGE SCALE GENOMIC DNA]</scope>
    <source>
        <strain evidence="3">NBRC 102407</strain>
    </source>
</reference>
<keyword evidence="3" id="KW-1185">Reference proteome</keyword>
<protein>
    <recommendedName>
        <fullName evidence="4">DUF4760 domain-containing protein</fullName>
    </recommendedName>
</protein>